<keyword evidence="4" id="KW-1185">Reference proteome</keyword>
<feature type="compositionally biased region" description="Polar residues" evidence="2">
    <location>
        <begin position="27"/>
        <end position="36"/>
    </location>
</feature>
<evidence type="ECO:0000256" key="2">
    <source>
        <dbReference type="SAM" id="MobiDB-lite"/>
    </source>
</evidence>
<reference evidence="3 4" key="1">
    <citation type="submission" date="2015-02" db="EMBL/GenBank/DDBJ databases">
        <authorList>
            <person name="Chooi Y.-H."/>
        </authorList>
    </citation>
    <scope>NUCLEOTIDE SEQUENCE [LARGE SCALE GENOMIC DNA]</scope>
    <source>
        <strain evidence="3">E3</strain>
    </source>
</reference>
<feature type="region of interest" description="Disordered" evidence="2">
    <location>
        <begin position="23"/>
        <end position="43"/>
    </location>
</feature>
<feature type="coiled-coil region" evidence="1">
    <location>
        <begin position="76"/>
        <end position="117"/>
    </location>
</feature>
<evidence type="ECO:0000313" key="3">
    <source>
        <dbReference type="EMBL" id="CEO99144.1"/>
    </source>
</evidence>
<evidence type="ECO:0000313" key="4">
    <source>
        <dbReference type="Proteomes" id="UP000039324"/>
    </source>
</evidence>
<protein>
    <submittedName>
        <fullName evidence="3">Uncharacterized protein</fullName>
    </submittedName>
</protein>
<dbReference type="Proteomes" id="UP000039324">
    <property type="component" value="Unassembled WGS sequence"/>
</dbReference>
<organism evidence="3 4">
    <name type="scientific">Plasmodiophora brassicae</name>
    <name type="common">Clubroot disease agent</name>
    <dbReference type="NCBI Taxonomy" id="37360"/>
    <lineage>
        <taxon>Eukaryota</taxon>
        <taxon>Sar</taxon>
        <taxon>Rhizaria</taxon>
        <taxon>Endomyxa</taxon>
        <taxon>Phytomyxea</taxon>
        <taxon>Plasmodiophorida</taxon>
        <taxon>Plasmodiophoridae</taxon>
        <taxon>Plasmodiophora</taxon>
    </lineage>
</organism>
<dbReference type="AlphaFoldDB" id="A0A0G4IVK1"/>
<evidence type="ECO:0000256" key="1">
    <source>
        <dbReference type="SAM" id="Coils"/>
    </source>
</evidence>
<name>A0A0G4IVK1_PLABS</name>
<keyword evidence="1" id="KW-0175">Coiled coil</keyword>
<gene>
    <name evidence="3" type="ORF">PBRA_001049</name>
</gene>
<sequence>MSRQASPSASSVIAGRFVVSNLPESDVPTSAPSSSERCPASPVASTVKRRIAGRFVVDDLPLCDEDSREGRCSSASSSLSNTLRSLADRIQALEQDNERLQRENTSLRADLALYKANLSALIVDQ</sequence>
<accession>A0A0G4IVK1</accession>
<dbReference type="EMBL" id="CDSF01000090">
    <property type="protein sequence ID" value="CEO99144.1"/>
    <property type="molecule type" value="Genomic_DNA"/>
</dbReference>
<proteinExistence type="predicted"/>